<dbReference type="InterPro" id="IPR000182">
    <property type="entry name" value="GNAT_dom"/>
</dbReference>
<evidence type="ECO:0000259" key="1">
    <source>
        <dbReference type="PROSITE" id="PS51186"/>
    </source>
</evidence>
<reference evidence="2 3" key="2">
    <citation type="submission" date="2018-12" db="EMBL/GenBank/DDBJ databases">
        <title>Whole-genome sequences of fifteen clinical Streptococcus suis strains isolated from pigs between 2006 and 2018.</title>
        <authorList>
            <person name="Stevens M.J.A."/>
            <person name="Cernela N."/>
            <person name="Spoerry Serrano N."/>
            <person name="Schmitt S."/>
            <person name="Schrenzel J."/>
            <person name="Stephan R."/>
        </authorList>
    </citation>
    <scope>NUCLEOTIDE SEQUENCE [LARGE SCALE GENOMIC DNA]</scope>
    <source>
        <strain evidence="2 3">PP422</strain>
    </source>
</reference>
<dbReference type="AlphaFoldDB" id="A0A426TIZ4"/>
<dbReference type="Proteomes" id="UP000274117">
    <property type="component" value="Unassembled WGS sequence"/>
</dbReference>
<gene>
    <name evidence="2" type="ORF">EI998_01660</name>
</gene>
<sequence>MEIRLAHPNEVGAIEAIFQEARAYLTASGIDQWQGEYPSASEAIEDILSGKGYVGLVDGKIVAYAAVHRGQEEAYEAIYDGKWQHNNPVYTTFHRVAVSASIRGQKFCQTFLQGLIEGQKGPDFRCDTHEQNKAMKHILLKLGYVYCGKVPIDGERLAYQKIKHKSERSLYQEVNEDDRWLLNSN</sequence>
<keyword evidence="2" id="KW-0808">Transferase</keyword>
<dbReference type="SUPFAM" id="SSF55729">
    <property type="entry name" value="Acyl-CoA N-acyltransferases (Nat)"/>
    <property type="match status" value="1"/>
</dbReference>
<dbReference type="PROSITE" id="PS51186">
    <property type="entry name" value="GNAT"/>
    <property type="match status" value="1"/>
</dbReference>
<comment type="caution">
    <text evidence="2">The sequence shown here is derived from an EMBL/GenBank/DDBJ whole genome shotgun (WGS) entry which is preliminary data.</text>
</comment>
<evidence type="ECO:0000313" key="3">
    <source>
        <dbReference type="Proteomes" id="UP000274117"/>
    </source>
</evidence>
<organism evidence="2 3">
    <name type="scientific">Streptococcus suis</name>
    <dbReference type="NCBI Taxonomy" id="1307"/>
    <lineage>
        <taxon>Bacteria</taxon>
        <taxon>Bacillati</taxon>
        <taxon>Bacillota</taxon>
        <taxon>Bacilli</taxon>
        <taxon>Lactobacillales</taxon>
        <taxon>Streptococcaceae</taxon>
        <taxon>Streptococcus</taxon>
    </lineage>
</organism>
<accession>A0A426TIZ4</accession>
<dbReference type="Gene3D" id="3.40.630.30">
    <property type="match status" value="1"/>
</dbReference>
<dbReference type="EMBL" id="RSDO01000002">
    <property type="protein sequence ID" value="RRR55224.1"/>
    <property type="molecule type" value="Genomic_DNA"/>
</dbReference>
<dbReference type="InterPro" id="IPR016181">
    <property type="entry name" value="Acyl_CoA_acyltransferase"/>
</dbReference>
<proteinExistence type="predicted"/>
<reference evidence="2 3" key="1">
    <citation type="submission" date="2018-11" db="EMBL/GenBank/DDBJ databases">
        <authorList>
            <person name="Stevens M.J."/>
            <person name="Cernela N."/>
            <person name="Spoerry Serrano N."/>
            <person name="Schmitt S."/>
            <person name="Schrenzel J."/>
            <person name="Stephan R."/>
        </authorList>
    </citation>
    <scope>NUCLEOTIDE SEQUENCE [LARGE SCALE GENOMIC DNA]</scope>
    <source>
        <strain evidence="2 3">PP422</strain>
    </source>
</reference>
<evidence type="ECO:0000313" key="2">
    <source>
        <dbReference type="EMBL" id="RRR55224.1"/>
    </source>
</evidence>
<dbReference type="GO" id="GO:0016747">
    <property type="term" value="F:acyltransferase activity, transferring groups other than amino-acyl groups"/>
    <property type="evidence" value="ECO:0007669"/>
    <property type="project" value="InterPro"/>
</dbReference>
<feature type="domain" description="N-acetyltransferase" evidence="1">
    <location>
        <begin position="1"/>
        <end position="166"/>
    </location>
</feature>
<name>A0A426TIZ4_STRSU</name>
<protein>
    <submittedName>
        <fullName evidence="2">GNAT family N-acetyltransferase</fullName>
    </submittedName>
</protein>